<protein>
    <recommendedName>
        <fullName evidence="1">DUF6593 domain-containing protein</fullName>
    </recommendedName>
</protein>
<sequence length="198" mass="22308">MTLYGMPIFLEDKSGRLTGSEFIDIHDRMRFSYRCTARDSAHTAYMIYNLSAMVYQGSCPRAVVALDFGPNNALGTVSFSSRETVPMKKYLPKISNHGGAYKPRKFVASDSQEYIWSYRTQEGQEWTCTNTSGYLVAYYSLKVPGEPHYEGSSGCTLTIDEAFGHIAAECLASLMIMRHIAEYNCLIITLLLPLYHSF</sequence>
<evidence type="ECO:0000313" key="2">
    <source>
        <dbReference type="EMBL" id="KAK0491798.1"/>
    </source>
</evidence>
<gene>
    <name evidence="2" type="ORF">EDD18DRAFT_1080462</name>
</gene>
<reference evidence="2" key="1">
    <citation type="submission" date="2023-06" db="EMBL/GenBank/DDBJ databases">
        <authorList>
            <consortium name="Lawrence Berkeley National Laboratory"/>
            <person name="Ahrendt S."/>
            <person name="Sahu N."/>
            <person name="Indic B."/>
            <person name="Wong-Bajracharya J."/>
            <person name="Merenyi Z."/>
            <person name="Ke H.-M."/>
            <person name="Monk M."/>
            <person name="Kocsube S."/>
            <person name="Drula E."/>
            <person name="Lipzen A."/>
            <person name="Balint B."/>
            <person name="Henrissat B."/>
            <person name="Andreopoulos B."/>
            <person name="Martin F.M."/>
            <person name="Harder C.B."/>
            <person name="Rigling D."/>
            <person name="Ford K.L."/>
            <person name="Foster G.D."/>
            <person name="Pangilinan J."/>
            <person name="Papanicolaou A."/>
            <person name="Barry K."/>
            <person name="LaButti K."/>
            <person name="Viragh M."/>
            <person name="Koriabine M."/>
            <person name="Yan M."/>
            <person name="Riley R."/>
            <person name="Champramary S."/>
            <person name="Plett K.L."/>
            <person name="Tsai I.J."/>
            <person name="Slot J."/>
            <person name="Sipos G."/>
            <person name="Plett J."/>
            <person name="Nagy L.G."/>
            <person name="Grigoriev I.V."/>
        </authorList>
    </citation>
    <scope>NUCLEOTIDE SEQUENCE</scope>
    <source>
        <strain evidence="2">HWK02</strain>
    </source>
</reference>
<dbReference type="AlphaFoldDB" id="A0AA39PZ59"/>
<dbReference type="InterPro" id="IPR046528">
    <property type="entry name" value="DUF6593"/>
</dbReference>
<dbReference type="Pfam" id="PF20236">
    <property type="entry name" value="DUF6593"/>
    <property type="match status" value="1"/>
</dbReference>
<evidence type="ECO:0000259" key="1">
    <source>
        <dbReference type="Pfam" id="PF20236"/>
    </source>
</evidence>
<organism evidence="2 3">
    <name type="scientific">Armillaria luteobubalina</name>
    <dbReference type="NCBI Taxonomy" id="153913"/>
    <lineage>
        <taxon>Eukaryota</taxon>
        <taxon>Fungi</taxon>
        <taxon>Dikarya</taxon>
        <taxon>Basidiomycota</taxon>
        <taxon>Agaricomycotina</taxon>
        <taxon>Agaricomycetes</taxon>
        <taxon>Agaricomycetidae</taxon>
        <taxon>Agaricales</taxon>
        <taxon>Marasmiineae</taxon>
        <taxon>Physalacriaceae</taxon>
        <taxon>Armillaria</taxon>
    </lineage>
</organism>
<dbReference type="EMBL" id="JAUEPU010000033">
    <property type="protein sequence ID" value="KAK0491798.1"/>
    <property type="molecule type" value="Genomic_DNA"/>
</dbReference>
<name>A0AA39PZ59_9AGAR</name>
<comment type="caution">
    <text evidence="2">The sequence shown here is derived from an EMBL/GenBank/DDBJ whole genome shotgun (WGS) entry which is preliminary data.</text>
</comment>
<proteinExistence type="predicted"/>
<dbReference type="Proteomes" id="UP001175228">
    <property type="component" value="Unassembled WGS sequence"/>
</dbReference>
<keyword evidence="3" id="KW-1185">Reference proteome</keyword>
<accession>A0AA39PZ59</accession>
<evidence type="ECO:0000313" key="3">
    <source>
        <dbReference type="Proteomes" id="UP001175228"/>
    </source>
</evidence>
<feature type="domain" description="DUF6593" evidence="1">
    <location>
        <begin position="75"/>
        <end position="179"/>
    </location>
</feature>